<protein>
    <submittedName>
        <fullName evidence="2">Uncharacterized protein</fullName>
    </submittedName>
</protein>
<comment type="caution">
    <text evidence="2">The sequence shown here is derived from an EMBL/GenBank/DDBJ whole genome shotgun (WGS) entry which is preliminary data.</text>
</comment>
<accession>A0A229FTN7</accession>
<sequence>MKKFIRFIPAFFLLFSGLAFSQPTSITSFKKNYQESCIQEQLKRHAGVKGLTSEQFAAHCACTSTQLSNSLNTSEIETLNNNQTRPSWFKQKESAAAKSCLMQEPKIQVRFLDFRLNQVQG</sequence>
<dbReference type="Proteomes" id="UP000215188">
    <property type="component" value="Unassembled WGS sequence"/>
</dbReference>
<keyword evidence="1" id="KW-0732">Signal</keyword>
<dbReference type="RefSeq" id="WP_089516098.1">
    <property type="nucleotide sequence ID" value="NZ_NJGG01000002.1"/>
</dbReference>
<evidence type="ECO:0000313" key="2">
    <source>
        <dbReference type="EMBL" id="OXL15030.1"/>
    </source>
</evidence>
<keyword evidence="3" id="KW-1185">Reference proteome</keyword>
<organism evidence="2 3">
    <name type="scientific">Polynucleobacter cosmopolitanus</name>
    <dbReference type="NCBI Taxonomy" id="351345"/>
    <lineage>
        <taxon>Bacteria</taxon>
        <taxon>Pseudomonadati</taxon>
        <taxon>Pseudomonadota</taxon>
        <taxon>Betaproteobacteria</taxon>
        <taxon>Burkholderiales</taxon>
        <taxon>Burkholderiaceae</taxon>
        <taxon>Polynucleobacter</taxon>
    </lineage>
</organism>
<reference evidence="2 3" key="1">
    <citation type="submission" date="2017-06" db="EMBL/GenBank/DDBJ databases">
        <title>Reclassification of a Polynucleobacter cosmopolitanus strain isolated from tropical Lake Victoria as Polynucleobacter victoriensis comb. nov.</title>
        <authorList>
            <person name="Hahn M.W."/>
        </authorList>
    </citation>
    <scope>NUCLEOTIDE SEQUENCE [LARGE SCALE GENOMIC DNA]</scope>
    <source>
        <strain evidence="2 3">MWH-MoIso2</strain>
    </source>
</reference>
<evidence type="ECO:0000256" key="1">
    <source>
        <dbReference type="SAM" id="SignalP"/>
    </source>
</evidence>
<feature type="chain" id="PRO_5012646769" evidence="1">
    <location>
        <begin position="22"/>
        <end position="121"/>
    </location>
</feature>
<proteinExistence type="predicted"/>
<dbReference type="EMBL" id="NJGG01000002">
    <property type="protein sequence ID" value="OXL15030.1"/>
    <property type="molecule type" value="Genomic_DNA"/>
</dbReference>
<gene>
    <name evidence="2" type="ORF">AOC33_06880</name>
</gene>
<name>A0A229FTN7_9BURK</name>
<dbReference type="AlphaFoldDB" id="A0A229FTN7"/>
<feature type="signal peptide" evidence="1">
    <location>
        <begin position="1"/>
        <end position="21"/>
    </location>
</feature>
<evidence type="ECO:0000313" key="3">
    <source>
        <dbReference type="Proteomes" id="UP000215188"/>
    </source>
</evidence>
<dbReference type="OrthoDB" id="9133182at2"/>